<dbReference type="RefSeq" id="WP_174630531.1">
    <property type="nucleotide sequence ID" value="NZ_CP049074.1"/>
</dbReference>
<comment type="similarity">
    <text evidence="1">Belongs to the protein kinase superfamily. RIO-type Ser/Thr kinase family.</text>
</comment>
<dbReference type="AlphaFoldDB" id="A0A6N0NWI0"/>
<sequence>MNSLTLAERVAVTDKLDYLILKFLIQKREKYQVIPKSIIKNSLNLTENEYAVSSLRLLKTGAVTKTRIRGEEALSITFTGLDIVATKSLYTKKILNRLGIVIGEGKESKVHFGYSFSDDTVAVKYHRIGRRTYKRKIDEFYNGNWISMTLENAKREYENLECVKRNMGNVPSPLGFSVNAVVMEYFEGIPLYRTEVQDPENVLDKILATLRISQVYCDGLTHGDLSPYNVLVDESQNVMIIDWPQATRDNEALEADVENILSYFDRKYSISRDFEEVIDYVKGKT</sequence>
<evidence type="ECO:0000256" key="2">
    <source>
        <dbReference type="ARBA" id="ARBA00012513"/>
    </source>
</evidence>
<keyword evidence="9" id="KW-0460">Magnesium</keyword>
<evidence type="ECO:0000256" key="3">
    <source>
        <dbReference type="ARBA" id="ARBA00022527"/>
    </source>
</evidence>
<dbReference type="GO" id="GO:0030688">
    <property type="term" value="C:preribosome, small subunit precursor"/>
    <property type="evidence" value="ECO:0007669"/>
    <property type="project" value="TreeGrafter"/>
</dbReference>
<dbReference type="InterPro" id="IPR000687">
    <property type="entry name" value="RIO_kinase"/>
</dbReference>
<evidence type="ECO:0000259" key="12">
    <source>
        <dbReference type="SMART" id="SM00090"/>
    </source>
</evidence>
<dbReference type="Gene3D" id="3.30.200.20">
    <property type="entry name" value="Phosphorylase Kinase, domain 1"/>
    <property type="match status" value="1"/>
</dbReference>
<feature type="domain" description="RIO kinase" evidence="12">
    <location>
        <begin position="67"/>
        <end position="283"/>
    </location>
</feature>
<dbReference type="GO" id="GO:0005829">
    <property type="term" value="C:cytosol"/>
    <property type="evidence" value="ECO:0007669"/>
    <property type="project" value="TreeGrafter"/>
</dbReference>
<evidence type="ECO:0000256" key="1">
    <source>
        <dbReference type="ARBA" id="ARBA00009196"/>
    </source>
</evidence>
<reference evidence="13 14" key="1">
    <citation type="submission" date="2020-02" db="EMBL/GenBank/DDBJ databases">
        <title>Comparative genome analysis reveals the metabolism and evolution of the thermophilic archaeal genus Metallosphaera.</title>
        <authorList>
            <person name="Jiang C."/>
        </authorList>
    </citation>
    <scope>NUCLEOTIDE SEQUENCE [LARGE SCALE GENOMIC DNA]</scope>
    <source>
        <strain evidence="13 14">Ric-A</strain>
    </source>
</reference>
<evidence type="ECO:0000313" key="14">
    <source>
        <dbReference type="Proteomes" id="UP000509301"/>
    </source>
</evidence>
<keyword evidence="14" id="KW-1185">Reference proteome</keyword>
<dbReference type="PANTHER" id="PTHR45852">
    <property type="entry name" value="SER/THR-PROTEIN KINASE RIO2"/>
    <property type="match status" value="1"/>
</dbReference>
<name>A0A6N0NWI0_9CREN</name>
<dbReference type="InterPro" id="IPR011009">
    <property type="entry name" value="Kinase-like_dom_sf"/>
</dbReference>
<evidence type="ECO:0000256" key="11">
    <source>
        <dbReference type="ARBA" id="ARBA00048679"/>
    </source>
</evidence>
<dbReference type="Proteomes" id="UP000509301">
    <property type="component" value="Chromosome"/>
</dbReference>
<evidence type="ECO:0000256" key="9">
    <source>
        <dbReference type="ARBA" id="ARBA00022842"/>
    </source>
</evidence>
<keyword evidence="4" id="KW-0808">Transferase</keyword>
<dbReference type="InterPro" id="IPR036388">
    <property type="entry name" value="WH-like_DNA-bd_sf"/>
</dbReference>
<gene>
    <name evidence="13" type="ORF">GWK48_05975</name>
</gene>
<dbReference type="Gene3D" id="1.10.10.10">
    <property type="entry name" value="Winged helix-like DNA-binding domain superfamily/Winged helix DNA-binding domain"/>
    <property type="match status" value="1"/>
</dbReference>
<dbReference type="InterPro" id="IPR018934">
    <property type="entry name" value="RIO_dom"/>
</dbReference>
<dbReference type="PANTHER" id="PTHR45852:SF1">
    <property type="entry name" value="SERINE_THREONINE-PROTEIN KINASE RIO2"/>
    <property type="match status" value="1"/>
</dbReference>
<dbReference type="GO" id="GO:0046872">
    <property type="term" value="F:metal ion binding"/>
    <property type="evidence" value="ECO:0007669"/>
    <property type="project" value="UniProtKB-KW"/>
</dbReference>
<dbReference type="SUPFAM" id="SSF56112">
    <property type="entry name" value="Protein kinase-like (PK-like)"/>
    <property type="match status" value="1"/>
</dbReference>
<comment type="catalytic activity">
    <reaction evidence="11">
        <text>L-seryl-[protein] + ATP = O-phospho-L-seryl-[protein] + ADP + H(+)</text>
        <dbReference type="Rhea" id="RHEA:17989"/>
        <dbReference type="Rhea" id="RHEA-COMP:9863"/>
        <dbReference type="Rhea" id="RHEA-COMP:11604"/>
        <dbReference type="ChEBI" id="CHEBI:15378"/>
        <dbReference type="ChEBI" id="CHEBI:29999"/>
        <dbReference type="ChEBI" id="CHEBI:30616"/>
        <dbReference type="ChEBI" id="CHEBI:83421"/>
        <dbReference type="ChEBI" id="CHEBI:456216"/>
        <dbReference type="EC" id="2.7.11.1"/>
    </reaction>
</comment>
<evidence type="ECO:0000256" key="4">
    <source>
        <dbReference type="ARBA" id="ARBA00022679"/>
    </source>
</evidence>
<dbReference type="Gene3D" id="1.10.510.10">
    <property type="entry name" value="Transferase(Phosphotransferase) domain 1"/>
    <property type="match status" value="1"/>
</dbReference>
<evidence type="ECO:0000256" key="6">
    <source>
        <dbReference type="ARBA" id="ARBA00022741"/>
    </source>
</evidence>
<dbReference type="OrthoDB" id="50101at2157"/>
<dbReference type="GO" id="GO:0030490">
    <property type="term" value="P:maturation of SSU-rRNA"/>
    <property type="evidence" value="ECO:0007669"/>
    <property type="project" value="TreeGrafter"/>
</dbReference>
<keyword evidence="6" id="KW-0547">Nucleotide-binding</keyword>
<comment type="catalytic activity">
    <reaction evidence="10">
        <text>L-threonyl-[protein] + ATP = O-phospho-L-threonyl-[protein] + ADP + H(+)</text>
        <dbReference type="Rhea" id="RHEA:46608"/>
        <dbReference type="Rhea" id="RHEA-COMP:11060"/>
        <dbReference type="Rhea" id="RHEA-COMP:11605"/>
        <dbReference type="ChEBI" id="CHEBI:15378"/>
        <dbReference type="ChEBI" id="CHEBI:30013"/>
        <dbReference type="ChEBI" id="CHEBI:30616"/>
        <dbReference type="ChEBI" id="CHEBI:61977"/>
        <dbReference type="ChEBI" id="CHEBI:456216"/>
        <dbReference type="EC" id="2.7.11.1"/>
    </reaction>
</comment>
<protein>
    <recommendedName>
        <fullName evidence="2">non-specific serine/threonine protein kinase</fullName>
        <ecNumber evidence="2">2.7.11.1</ecNumber>
    </recommendedName>
</protein>
<evidence type="ECO:0000256" key="7">
    <source>
        <dbReference type="ARBA" id="ARBA00022777"/>
    </source>
</evidence>
<proteinExistence type="inferred from homology"/>
<dbReference type="Pfam" id="PF01163">
    <property type="entry name" value="RIO1"/>
    <property type="match status" value="1"/>
</dbReference>
<evidence type="ECO:0000256" key="10">
    <source>
        <dbReference type="ARBA" id="ARBA00047899"/>
    </source>
</evidence>
<dbReference type="KEGG" id="mten:GWK48_05975"/>
<evidence type="ECO:0000313" key="13">
    <source>
        <dbReference type="EMBL" id="QKQ99988.1"/>
    </source>
</evidence>
<organism evidence="13 14">
    <name type="scientific">Metallosphaera tengchongensis</name>
    <dbReference type="NCBI Taxonomy" id="1532350"/>
    <lineage>
        <taxon>Archaea</taxon>
        <taxon>Thermoproteota</taxon>
        <taxon>Thermoprotei</taxon>
        <taxon>Sulfolobales</taxon>
        <taxon>Sulfolobaceae</taxon>
        <taxon>Metallosphaera</taxon>
    </lineage>
</organism>
<accession>A0A6N0NWI0</accession>
<evidence type="ECO:0000256" key="5">
    <source>
        <dbReference type="ARBA" id="ARBA00022723"/>
    </source>
</evidence>
<dbReference type="GO" id="GO:0004674">
    <property type="term" value="F:protein serine/threonine kinase activity"/>
    <property type="evidence" value="ECO:0007669"/>
    <property type="project" value="UniProtKB-KW"/>
</dbReference>
<keyword evidence="7 13" id="KW-0418">Kinase</keyword>
<keyword evidence="8" id="KW-0067">ATP-binding</keyword>
<dbReference type="GeneID" id="55641479"/>
<keyword evidence="3 13" id="KW-0723">Serine/threonine-protein kinase</keyword>
<dbReference type="SMART" id="SM00090">
    <property type="entry name" value="RIO"/>
    <property type="match status" value="1"/>
</dbReference>
<dbReference type="GO" id="GO:0005524">
    <property type="term" value="F:ATP binding"/>
    <property type="evidence" value="ECO:0007669"/>
    <property type="project" value="UniProtKB-KW"/>
</dbReference>
<dbReference type="EMBL" id="CP049074">
    <property type="protein sequence ID" value="QKQ99988.1"/>
    <property type="molecule type" value="Genomic_DNA"/>
</dbReference>
<dbReference type="EC" id="2.7.11.1" evidence="2"/>
<keyword evidence="5" id="KW-0479">Metal-binding</keyword>
<evidence type="ECO:0000256" key="8">
    <source>
        <dbReference type="ARBA" id="ARBA00022840"/>
    </source>
</evidence>